<dbReference type="RefSeq" id="WP_106166550.1">
    <property type="nucleotide sequence ID" value="NZ_JAVKZF010000005.1"/>
</dbReference>
<dbReference type="Pfam" id="PF13177">
    <property type="entry name" value="DNA_pol3_delta2"/>
    <property type="match status" value="1"/>
</dbReference>
<evidence type="ECO:0000313" key="1">
    <source>
        <dbReference type="EMBL" id="RUT14625.1"/>
    </source>
</evidence>
<comment type="caution">
    <text evidence="1">The sequence shown here is derived from an EMBL/GenBank/DDBJ whole genome shotgun (WGS) entry which is preliminary data.</text>
</comment>
<keyword evidence="2" id="KW-1185">Reference proteome</keyword>
<dbReference type="PANTHER" id="PTHR11669:SF8">
    <property type="entry name" value="DNA POLYMERASE III SUBUNIT DELTA"/>
    <property type="match status" value="1"/>
</dbReference>
<dbReference type="GO" id="GO:0006261">
    <property type="term" value="P:DNA-templated DNA replication"/>
    <property type="evidence" value="ECO:0007669"/>
    <property type="project" value="TreeGrafter"/>
</dbReference>
<organism evidence="1 2">
    <name type="scientific">Chroococcidiopsis cubana SAG 39.79</name>
    <dbReference type="NCBI Taxonomy" id="388085"/>
    <lineage>
        <taxon>Bacteria</taxon>
        <taxon>Bacillati</taxon>
        <taxon>Cyanobacteriota</taxon>
        <taxon>Cyanophyceae</taxon>
        <taxon>Chroococcidiopsidales</taxon>
        <taxon>Chroococcidiopsidaceae</taxon>
        <taxon>Chroococcidiopsis</taxon>
    </lineage>
</organism>
<dbReference type="Gene3D" id="3.40.50.300">
    <property type="entry name" value="P-loop containing nucleotide triphosphate hydrolases"/>
    <property type="match status" value="1"/>
</dbReference>
<gene>
    <name evidence="1" type="primary">dnaX</name>
    <name evidence="1" type="ORF">DSM107010_01710</name>
</gene>
<protein>
    <submittedName>
        <fullName evidence="1">DNA polymerase III subunit delta</fullName>
    </submittedName>
</protein>
<dbReference type="InterPro" id="IPR050238">
    <property type="entry name" value="DNA_Rep/Repair_Clamp_Loader"/>
</dbReference>
<dbReference type="AlphaFoldDB" id="A0AB37UTK4"/>
<dbReference type="NCBIfam" id="NF005638">
    <property type="entry name" value="PRK07399.1"/>
    <property type="match status" value="1"/>
</dbReference>
<accession>A0AB37UTK4</accession>
<proteinExistence type="predicted"/>
<dbReference type="InterPro" id="IPR027417">
    <property type="entry name" value="P-loop_NTPase"/>
</dbReference>
<dbReference type="EMBL" id="RSCK01000001">
    <property type="protein sequence ID" value="RUT14625.1"/>
    <property type="molecule type" value="Genomic_DNA"/>
</dbReference>
<dbReference type="Proteomes" id="UP000282574">
    <property type="component" value="Unassembled WGS sequence"/>
</dbReference>
<dbReference type="PANTHER" id="PTHR11669">
    <property type="entry name" value="REPLICATION FACTOR C / DNA POLYMERASE III GAMMA-TAU SUBUNIT"/>
    <property type="match status" value="1"/>
</dbReference>
<evidence type="ECO:0000313" key="2">
    <source>
        <dbReference type="Proteomes" id="UP000282574"/>
    </source>
</evidence>
<dbReference type="SUPFAM" id="SSF52540">
    <property type="entry name" value="P-loop containing nucleoside triphosphate hydrolases"/>
    <property type="match status" value="1"/>
</dbReference>
<sequence>MDVQLELLQIEQTTATKCMVEQCIDDTSWQAPQNKLPQQTQQFTFDRIVGQQIALSALQNAIDSNRIAPAYLFAGPDGVGKTSSAIAFINQWLGIANPQNHPDLLWIEPTYVHQGELITATRVTEGELLGKSPPAIRIDQIRKVSEFLSTSALDASFKVAIIQHADAIYPAAANALLKTLEQPISGILILISSNPAQLLPTVTSRCQKIPFFPLLNTDLLQVLSQVGYTEIIARPEIIALANGSPGRAIYHYQKLRSLPPELLSHLQLPPKDLVTALSIGKEAELLDFQQQLWLLEYLEHCWWHQLKDPTWLTKLDNAKNQLKQLAQPRLVWDVLLMP</sequence>
<reference evidence="1 2" key="1">
    <citation type="journal article" date="2019" name="Genome Biol. Evol.">
        <title>Day and night: Metabolic profiles and evolutionary relationships of six axenic non-marine cyanobacteria.</title>
        <authorList>
            <person name="Will S.E."/>
            <person name="Henke P."/>
            <person name="Boedeker C."/>
            <person name="Huang S."/>
            <person name="Brinkmann H."/>
            <person name="Rohde M."/>
            <person name="Jarek M."/>
            <person name="Friedl T."/>
            <person name="Seufert S."/>
            <person name="Schumacher M."/>
            <person name="Overmann J."/>
            <person name="Neumann-Schaal M."/>
            <person name="Petersen J."/>
        </authorList>
    </citation>
    <scope>NUCLEOTIDE SEQUENCE [LARGE SCALE GENOMIC DNA]</scope>
    <source>
        <strain evidence="1 2">SAG 39.79</strain>
    </source>
</reference>
<name>A0AB37UTK4_9CYAN</name>